<evidence type="ECO:0000259" key="6">
    <source>
        <dbReference type="Pfam" id="PF00266"/>
    </source>
</evidence>
<keyword evidence="7" id="KW-0808">Transferase</keyword>
<proteinExistence type="inferred from homology"/>
<dbReference type="InterPro" id="IPR020578">
    <property type="entry name" value="Aminotrans_V_PyrdxlP_BS"/>
</dbReference>
<dbReference type="GO" id="GO:0008483">
    <property type="term" value="F:transaminase activity"/>
    <property type="evidence" value="ECO:0007669"/>
    <property type="project" value="UniProtKB-KW"/>
</dbReference>
<dbReference type="InterPro" id="IPR015422">
    <property type="entry name" value="PyrdxlP-dep_Trfase_small"/>
</dbReference>
<reference evidence="7" key="1">
    <citation type="journal article" date="2019" name="PeerJ">
        <title>Genes of the pig, Sus scrofa, reconstructed with EvidentialGene.</title>
        <authorList>
            <person name="Gilbert D.G."/>
        </authorList>
    </citation>
    <scope>NUCLEOTIDE SEQUENCE</scope>
</reference>
<accession>A0A480ZNS9</accession>
<evidence type="ECO:0000256" key="5">
    <source>
        <dbReference type="SAM" id="MobiDB-lite"/>
    </source>
</evidence>
<keyword evidence="7" id="KW-0670">Pyruvate</keyword>
<dbReference type="EMBL" id="DQIR01278705">
    <property type="protein sequence ID" value="HDC34183.1"/>
    <property type="molecule type" value="Transcribed_RNA"/>
</dbReference>
<evidence type="ECO:0000256" key="1">
    <source>
        <dbReference type="ARBA" id="ARBA00001933"/>
    </source>
</evidence>
<evidence type="ECO:0000313" key="7">
    <source>
        <dbReference type="EMBL" id="HDC34182.1"/>
    </source>
</evidence>
<dbReference type="SUPFAM" id="SSF53383">
    <property type="entry name" value="PLP-dependent transferases"/>
    <property type="match status" value="1"/>
</dbReference>
<evidence type="ECO:0000256" key="3">
    <source>
        <dbReference type="RuleBase" id="RU004075"/>
    </source>
</evidence>
<dbReference type="PANTHER" id="PTHR21152">
    <property type="entry name" value="AMINOTRANSFERASE CLASS V"/>
    <property type="match status" value="1"/>
</dbReference>
<keyword evidence="7" id="KW-0032">Aminotransferase</keyword>
<evidence type="ECO:0000256" key="2">
    <source>
        <dbReference type="ARBA" id="ARBA00022898"/>
    </source>
</evidence>
<sequence length="274" mass="29728">MALPTAVASQALAQHKPVLLFLTQGESSSGVLQPLDGYGELCHRYRCLLLVDSVASLGGAPIYMDQQGIDVLYSSSQKVLNAPPGTSLISFSDKARNKIYTRKTKPVSFNLDIKWLANFWGCDDKPREYHHTLPVIGLYSLRESLALLAEQVRPGRGARVRVSSETKFRQQGCSLRHCQRPGCGLEPSGTAGGTVTGRCLCPVQCPHSWDTRGRALSRPGNTPQDGRRGHCQLPAQSPGRGPPPGCPAHWPCSPCVHSHSHQPGRPLRTGQVRG</sequence>
<dbReference type="Gene3D" id="3.90.1150.10">
    <property type="entry name" value="Aspartate Aminotransferase, domain 1"/>
    <property type="match status" value="1"/>
</dbReference>
<protein>
    <submittedName>
        <fullName evidence="7">Serine--pyruvate aminotransferase</fullName>
    </submittedName>
</protein>
<feature type="region of interest" description="Disordered" evidence="5">
    <location>
        <begin position="212"/>
        <end position="243"/>
    </location>
</feature>
<dbReference type="AlphaFoldDB" id="A0A480ZNS9"/>
<organism evidence="7">
    <name type="scientific">Sus scrofa</name>
    <name type="common">Pig</name>
    <dbReference type="NCBI Taxonomy" id="9823"/>
    <lineage>
        <taxon>Eukaryota</taxon>
        <taxon>Metazoa</taxon>
        <taxon>Chordata</taxon>
        <taxon>Craniata</taxon>
        <taxon>Vertebrata</taxon>
        <taxon>Euteleostomi</taxon>
        <taxon>Mammalia</taxon>
        <taxon>Eutheria</taxon>
        <taxon>Laurasiatheria</taxon>
        <taxon>Artiodactyla</taxon>
        <taxon>Suina</taxon>
        <taxon>Suidae</taxon>
        <taxon>Sus</taxon>
    </lineage>
</organism>
<dbReference type="InterPro" id="IPR015421">
    <property type="entry name" value="PyrdxlP-dep_Trfase_major"/>
</dbReference>
<dbReference type="PROSITE" id="PS00595">
    <property type="entry name" value="AA_TRANSFER_CLASS_5"/>
    <property type="match status" value="1"/>
</dbReference>
<dbReference type="Gene3D" id="3.40.640.10">
    <property type="entry name" value="Type I PLP-dependent aspartate aminotransferase-like (Major domain)"/>
    <property type="match status" value="1"/>
</dbReference>
<evidence type="ECO:0000256" key="4">
    <source>
        <dbReference type="RuleBase" id="RU004504"/>
    </source>
</evidence>
<comment type="cofactor">
    <cofactor evidence="1 4">
        <name>pyridoxal 5'-phosphate</name>
        <dbReference type="ChEBI" id="CHEBI:597326"/>
    </cofactor>
</comment>
<name>A0A480ZNS9_PIG</name>
<comment type="similarity">
    <text evidence="3">Belongs to the class-V pyridoxal-phosphate-dependent aminotransferase family.</text>
</comment>
<dbReference type="EMBL" id="DQIR01278704">
    <property type="protein sequence ID" value="HDC34182.1"/>
    <property type="molecule type" value="Transcribed_RNA"/>
</dbReference>
<dbReference type="InterPro" id="IPR015424">
    <property type="entry name" value="PyrdxlP-dep_Trfase"/>
</dbReference>
<dbReference type="PANTHER" id="PTHR21152:SF40">
    <property type="entry name" value="ALANINE--GLYOXYLATE AMINOTRANSFERASE"/>
    <property type="match status" value="1"/>
</dbReference>
<dbReference type="Pfam" id="PF00266">
    <property type="entry name" value="Aminotran_5"/>
    <property type="match status" value="1"/>
</dbReference>
<feature type="domain" description="Aminotransferase class V" evidence="6">
    <location>
        <begin position="10"/>
        <end position="150"/>
    </location>
</feature>
<keyword evidence="2" id="KW-0663">Pyridoxal phosphate</keyword>
<dbReference type="InterPro" id="IPR000192">
    <property type="entry name" value="Aminotrans_V_dom"/>
</dbReference>